<organism evidence="2 3">
    <name type="scientific">Goekera deserti</name>
    <dbReference type="NCBI Taxonomy" id="2497753"/>
    <lineage>
        <taxon>Bacteria</taxon>
        <taxon>Bacillati</taxon>
        <taxon>Actinomycetota</taxon>
        <taxon>Actinomycetes</taxon>
        <taxon>Geodermatophilales</taxon>
        <taxon>Geodermatophilaceae</taxon>
        <taxon>Goekera</taxon>
    </lineage>
</organism>
<feature type="region of interest" description="Disordered" evidence="1">
    <location>
        <begin position="296"/>
        <end position="320"/>
    </location>
</feature>
<keyword evidence="3" id="KW-1185">Reference proteome</keyword>
<evidence type="ECO:0000313" key="2">
    <source>
        <dbReference type="EMBL" id="NEL54181.1"/>
    </source>
</evidence>
<reference evidence="2 3" key="1">
    <citation type="submission" date="2020-02" db="EMBL/GenBank/DDBJ databases">
        <title>The whole genome sequence of CPCC 205119.</title>
        <authorList>
            <person name="Jiang Z."/>
        </authorList>
    </citation>
    <scope>NUCLEOTIDE SEQUENCE [LARGE SCALE GENOMIC DNA]</scope>
    <source>
        <strain evidence="2 3">CPCC 205119</strain>
    </source>
</reference>
<comment type="caution">
    <text evidence="2">The sequence shown here is derived from an EMBL/GenBank/DDBJ whole genome shotgun (WGS) entry which is preliminary data.</text>
</comment>
<evidence type="ECO:0008006" key="4">
    <source>
        <dbReference type="Google" id="ProtNLM"/>
    </source>
</evidence>
<dbReference type="EMBL" id="JAAGWK010000010">
    <property type="protein sequence ID" value="NEL54181.1"/>
    <property type="molecule type" value="Genomic_DNA"/>
</dbReference>
<dbReference type="AlphaFoldDB" id="A0A7K3WCH6"/>
<feature type="compositionally biased region" description="Low complexity" evidence="1">
    <location>
        <begin position="187"/>
        <end position="207"/>
    </location>
</feature>
<proteinExistence type="predicted"/>
<dbReference type="RefSeq" id="WP_152729992.1">
    <property type="nucleotide sequence ID" value="NZ_JAABOZ010000004.1"/>
</dbReference>
<name>A0A7K3WCH6_9ACTN</name>
<evidence type="ECO:0000313" key="3">
    <source>
        <dbReference type="Proteomes" id="UP000470470"/>
    </source>
</evidence>
<feature type="region of interest" description="Disordered" evidence="1">
    <location>
        <begin position="68"/>
        <end position="97"/>
    </location>
</feature>
<feature type="region of interest" description="Disordered" evidence="1">
    <location>
        <begin position="179"/>
        <end position="207"/>
    </location>
</feature>
<feature type="compositionally biased region" description="Acidic residues" evidence="1">
    <location>
        <begin position="404"/>
        <end position="421"/>
    </location>
</feature>
<evidence type="ECO:0000256" key="1">
    <source>
        <dbReference type="SAM" id="MobiDB-lite"/>
    </source>
</evidence>
<dbReference type="Proteomes" id="UP000470470">
    <property type="component" value="Unassembled WGS sequence"/>
</dbReference>
<sequence length="486" mass="50320">MPEIPMALRAAVGLAATVVDEVRKLPEELPGLPVRVLGLALQTSLRLQQQYSGLVARGDELFDELRGGSDRGLATFDDDDELPPPPPRGAGLGNRTSSFDLVQDVPEETEEELTDQLLDELADDVAAEVVEGAADPSVEGLDVDDVAVALAVVEGTADELAVVPDAAAADELTLALGDTATDDSTTDDTAPVDTAPVDTATAGTAPDDAVRSDADAALDAAVLGDVTLDGLLEDDAEIDERAARRAASLTDDVVESLPDDPIADAVIDAVEEVADEIGLEAPLDQRVVAAEEHLEHPHGHHAHAGDATSAPGDERAPADAPEAVLDPAAETSDAVSTEVAAALEEVPDTGEISESTEAAVLADDTAGPLGTDAISDSTPTTDAVPDSDPTEEAGTQEPASGTPDADDATAEPDAATDEPEEPVAAGTHSEPVDGYDQFSIASLRGHLRRYSVETVQALLEYEEATRGRAPYVTMLRNRLKRLQADS</sequence>
<accession>A0A7K3WCH6</accession>
<gene>
    <name evidence="2" type="ORF">G1H19_09235</name>
</gene>
<protein>
    <recommendedName>
        <fullName evidence="4">Lipid droplet-associated protein</fullName>
    </recommendedName>
</protein>
<feature type="region of interest" description="Disordered" evidence="1">
    <location>
        <begin position="366"/>
        <end position="434"/>
    </location>
</feature>